<dbReference type="GO" id="GO:0070813">
    <property type="term" value="P:hydrogen sulfide metabolic process"/>
    <property type="evidence" value="ECO:0007669"/>
    <property type="project" value="TreeGrafter"/>
</dbReference>
<dbReference type="InterPro" id="IPR044528">
    <property type="entry name" value="POD-like_MBL-fold"/>
</dbReference>
<dbReference type="Gene3D" id="3.60.15.10">
    <property type="entry name" value="Ribonuclease Z/Hydroxyacylglutathione hydrolase-like"/>
    <property type="match status" value="1"/>
</dbReference>
<dbReference type="SUPFAM" id="SSF56281">
    <property type="entry name" value="Metallo-hydrolase/oxidoreductase"/>
    <property type="match status" value="1"/>
</dbReference>
<sequence length="394" mass="43509">MKSLRAHAATRQPFSTGLLSRPARSFGASGLYDTQAQQQNLMPAARGPIQQRPFATAMNEFAAVGKNPSNATITGSYISRPAAVQTQANAYSAKTTFAPDPIIQSLFEEQTGTWQYVVADPSTKKAVIIDSVLDYDPKTHIISTETADALLSTIAENGYQVEKILETHAHADHLTAAAYLQHRLSQVQGAKSPICIGHRIKQVQRLFANKYGILADEYEDVFDHLFEDDETFSIGRLTAKVIHLPGHTPDHIGYQIGENVFCGDSIFHADIGSARCDFPGGSAKSLYHSGRKLLALPDHFKIWTGHDYPACPQRCEAVPWMTVRDHKEKNKHLSNNVKEDDFLALREKRDATLAAPRLLDASLQMNILAGRLPKPTEGGYSLMRLPFTVRGTSW</sequence>
<name>A0A8K0VZ42_9PLEO</name>
<organism evidence="4 5">
    <name type="scientific">Paraphoma chrysanthemicola</name>
    <dbReference type="NCBI Taxonomy" id="798071"/>
    <lineage>
        <taxon>Eukaryota</taxon>
        <taxon>Fungi</taxon>
        <taxon>Dikarya</taxon>
        <taxon>Ascomycota</taxon>
        <taxon>Pezizomycotina</taxon>
        <taxon>Dothideomycetes</taxon>
        <taxon>Pleosporomycetidae</taxon>
        <taxon>Pleosporales</taxon>
        <taxon>Pleosporineae</taxon>
        <taxon>Phaeosphaeriaceae</taxon>
        <taxon>Paraphoma</taxon>
    </lineage>
</organism>
<proteinExistence type="predicted"/>
<dbReference type="Pfam" id="PF00753">
    <property type="entry name" value="Lactamase_B"/>
    <property type="match status" value="1"/>
</dbReference>
<dbReference type="OrthoDB" id="449487at2759"/>
<evidence type="ECO:0000259" key="3">
    <source>
        <dbReference type="PROSITE" id="PS50252"/>
    </source>
</evidence>
<dbReference type="PANTHER" id="PTHR43084">
    <property type="entry name" value="PERSULFIDE DIOXYGENASE ETHE1"/>
    <property type="match status" value="1"/>
</dbReference>
<evidence type="ECO:0000256" key="1">
    <source>
        <dbReference type="ARBA" id="ARBA00022723"/>
    </source>
</evidence>
<dbReference type="PROSITE" id="PS50252">
    <property type="entry name" value="TBOX_3"/>
    <property type="match status" value="1"/>
</dbReference>
<dbReference type="GO" id="GO:0006749">
    <property type="term" value="P:glutathione metabolic process"/>
    <property type="evidence" value="ECO:0007669"/>
    <property type="project" value="InterPro"/>
</dbReference>
<dbReference type="PANTHER" id="PTHR43084:SF1">
    <property type="entry name" value="PERSULFIDE DIOXYGENASE ETHE1, MITOCHONDRIAL"/>
    <property type="match status" value="1"/>
</dbReference>
<evidence type="ECO:0000256" key="2">
    <source>
        <dbReference type="SAM" id="MobiDB-lite"/>
    </source>
</evidence>
<dbReference type="InterPro" id="IPR046360">
    <property type="entry name" value="T-box_DNA-bd"/>
</dbReference>
<accession>A0A8K0VZ42</accession>
<dbReference type="CDD" id="cd07724">
    <property type="entry name" value="POD-like_MBL-fold"/>
    <property type="match status" value="1"/>
</dbReference>
<feature type="domain" description="T-box" evidence="3">
    <location>
        <begin position="22"/>
        <end position="200"/>
    </location>
</feature>
<dbReference type="AlphaFoldDB" id="A0A8K0VZ42"/>
<protein>
    <submittedName>
        <fullName evidence="4">Metallo-beta-lactamase domain protein</fullName>
    </submittedName>
</protein>
<dbReference type="GO" id="GO:0046872">
    <property type="term" value="F:metal ion binding"/>
    <property type="evidence" value="ECO:0007669"/>
    <property type="project" value="UniProtKB-KW"/>
</dbReference>
<dbReference type="GO" id="GO:0003700">
    <property type="term" value="F:DNA-binding transcription factor activity"/>
    <property type="evidence" value="ECO:0007669"/>
    <property type="project" value="InterPro"/>
</dbReference>
<dbReference type="InterPro" id="IPR001279">
    <property type="entry name" value="Metallo-B-lactamas"/>
</dbReference>
<evidence type="ECO:0000313" key="4">
    <source>
        <dbReference type="EMBL" id="KAH7087884.1"/>
    </source>
</evidence>
<reference evidence="4" key="1">
    <citation type="journal article" date="2021" name="Nat. Commun.">
        <title>Genetic determinants of endophytism in the Arabidopsis root mycobiome.</title>
        <authorList>
            <person name="Mesny F."/>
            <person name="Miyauchi S."/>
            <person name="Thiergart T."/>
            <person name="Pickel B."/>
            <person name="Atanasova L."/>
            <person name="Karlsson M."/>
            <person name="Huettel B."/>
            <person name="Barry K.W."/>
            <person name="Haridas S."/>
            <person name="Chen C."/>
            <person name="Bauer D."/>
            <person name="Andreopoulos W."/>
            <person name="Pangilinan J."/>
            <person name="LaButti K."/>
            <person name="Riley R."/>
            <person name="Lipzen A."/>
            <person name="Clum A."/>
            <person name="Drula E."/>
            <person name="Henrissat B."/>
            <person name="Kohler A."/>
            <person name="Grigoriev I.V."/>
            <person name="Martin F.M."/>
            <person name="Hacquard S."/>
        </authorList>
    </citation>
    <scope>NUCLEOTIDE SEQUENCE</scope>
    <source>
        <strain evidence="4">MPI-SDFR-AT-0120</strain>
    </source>
</reference>
<keyword evidence="1" id="KW-0479">Metal-binding</keyword>
<evidence type="ECO:0000313" key="5">
    <source>
        <dbReference type="Proteomes" id="UP000813461"/>
    </source>
</evidence>
<dbReference type="SMART" id="SM00849">
    <property type="entry name" value="Lactamase_B"/>
    <property type="match status" value="1"/>
</dbReference>
<dbReference type="FunFam" id="3.60.15.10:FF:000033">
    <property type="entry name" value="MBL fold metallo-hydrolase"/>
    <property type="match status" value="1"/>
</dbReference>
<dbReference type="Proteomes" id="UP000813461">
    <property type="component" value="Unassembled WGS sequence"/>
</dbReference>
<gene>
    <name evidence="4" type="ORF">FB567DRAFT_356867</name>
</gene>
<feature type="region of interest" description="Disordered" evidence="2">
    <location>
        <begin position="1"/>
        <end position="21"/>
    </location>
</feature>
<dbReference type="GO" id="GO:0045893">
    <property type="term" value="P:positive regulation of DNA-templated transcription"/>
    <property type="evidence" value="ECO:0007669"/>
    <property type="project" value="InterPro"/>
</dbReference>
<dbReference type="InterPro" id="IPR036866">
    <property type="entry name" value="RibonucZ/Hydroxyglut_hydro"/>
</dbReference>
<dbReference type="GO" id="GO:0050313">
    <property type="term" value="F:sulfur dioxygenase activity"/>
    <property type="evidence" value="ECO:0007669"/>
    <property type="project" value="InterPro"/>
</dbReference>
<dbReference type="InterPro" id="IPR051682">
    <property type="entry name" value="Mito_Persulfide_Diox"/>
</dbReference>
<dbReference type="EMBL" id="JAGMVJ010000009">
    <property type="protein sequence ID" value="KAH7087884.1"/>
    <property type="molecule type" value="Genomic_DNA"/>
</dbReference>
<comment type="caution">
    <text evidence="4">The sequence shown here is derived from an EMBL/GenBank/DDBJ whole genome shotgun (WGS) entry which is preliminary data.</text>
</comment>
<keyword evidence="5" id="KW-1185">Reference proteome</keyword>